<feature type="domain" description="HTH lysR-type" evidence="5">
    <location>
        <begin position="1"/>
        <end position="58"/>
    </location>
</feature>
<dbReference type="Gene3D" id="1.10.10.10">
    <property type="entry name" value="Winged helix-like DNA-binding domain superfamily/Winged helix DNA-binding domain"/>
    <property type="match status" value="1"/>
</dbReference>
<dbReference type="InterPro" id="IPR005119">
    <property type="entry name" value="LysR_subst-bd"/>
</dbReference>
<keyword evidence="4" id="KW-0804">Transcription</keyword>
<dbReference type="GO" id="GO:0032993">
    <property type="term" value="C:protein-DNA complex"/>
    <property type="evidence" value="ECO:0007669"/>
    <property type="project" value="TreeGrafter"/>
</dbReference>
<dbReference type="PRINTS" id="PR00039">
    <property type="entry name" value="HTHLYSR"/>
</dbReference>
<comment type="similarity">
    <text evidence="1">Belongs to the LysR transcriptional regulatory family.</text>
</comment>
<protein>
    <submittedName>
        <fullName evidence="6">LysR family transcriptional regulator</fullName>
    </submittedName>
</protein>
<gene>
    <name evidence="6" type="ORF">ISU07_04785</name>
</gene>
<dbReference type="GO" id="GO:0003700">
    <property type="term" value="F:DNA-binding transcription factor activity"/>
    <property type="evidence" value="ECO:0007669"/>
    <property type="project" value="InterPro"/>
</dbReference>
<dbReference type="InterPro" id="IPR036390">
    <property type="entry name" value="WH_DNA-bd_sf"/>
</dbReference>
<name>A0A930YBT4_9ACTN</name>
<keyword evidence="3" id="KW-0238">DNA-binding</keyword>
<accession>A0A930YBT4</accession>
<dbReference type="RefSeq" id="WP_194705546.1">
    <property type="nucleotide sequence ID" value="NZ_JADKPN010000001.1"/>
</dbReference>
<evidence type="ECO:0000256" key="2">
    <source>
        <dbReference type="ARBA" id="ARBA00023015"/>
    </source>
</evidence>
<reference evidence="6" key="1">
    <citation type="submission" date="2020-11" db="EMBL/GenBank/DDBJ databases">
        <title>Nocardioides sp. nov., isolated from Soil of Cynanchum wilfordii Hemsley rhizosphere.</title>
        <authorList>
            <person name="Lee J.-S."/>
            <person name="Suh M.K."/>
            <person name="Kim J.-S."/>
        </authorList>
    </citation>
    <scope>NUCLEOTIDE SEQUENCE</scope>
    <source>
        <strain evidence="6">KCTC 19275</strain>
    </source>
</reference>
<organism evidence="6 7">
    <name type="scientific">Nocardioides islandensis</name>
    <dbReference type="NCBI Taxonomy" id="433663"/>
    <lineage>
        <taxon>Bacteria</taxon>
        <taxon>Bacillati</taxon>
        <taxon>Actinomycetota</taxon>
        <taxon>Actinomycetes</taxon>
        <taxon>Propionibacteriales</taxon>
        <taxon>Nocardioidaceae</taxon>
        <taxon>Nocardioides</taxon>
    </lineage>
</organism>
<dbReference type="SUPFAM" id="SSF46785">
    <property type="entry name" value="Winged helix' DNA-binding domain"/>
    <property type="match status" value="1"/>
</dbReference>
<evidence type="ECO:0000256" key="3">
    <source>
        <dbReference type="ARBA" id="ARBA00023125"/>
    </source>
</evidence>
<dbReference type="FunFam" id="1.10.10.10:FF:000001">
    <property type="entry name" value="LysR family transcriptional regulator"/>
    <property type="match status" value="1"/>
</dbReference>
<sequence length="286" mass="30200">MPLTPWNAFVEVCRTGSLRAAAEATGFTQPGLSRQVAALEREVGVRLLDRGPRGVTPTAAGAALLPHARLVVNEARRGRESARTATDRPATLVLGAVPSATASVVPRAIGRLREAGGPEVTVVSRLTPELSPMVLSRELDAAVVTDAPPGLPRDEGLRATHLYDDEVVVIAEPGHRLARGRRIDLKRLAGETWIEDNVGSEVMLRQLAARAGFEPQVSSTADDLLAKTGMVAAGLGVAIVPAMLLPALRSDLAVLRVRQPVLRGIYLLARTDRSDLAPVVDALSAA</sequence>
<dbReference type="Proteomes" id="UP000640489">
    <property type="component" value="Unassembled WGS sequence"/>
</dbReference>
<dbReference type="Pfam" id="PF00126">
    <property type="entry name" value="HTH_1"/>
    <property type="match status" value="1"/>
</dbReference>
<dbReference type="PANTHER" id="PTHR30346">
    <property type="entry name" value="TRANSCRIPTIONAL DUAL REGULATOR HCAR-RELATED"/>
    <property type="match status" value="1"/>
</dbReference>
<dbReference type="EMBL" id="JADKPN010000001">
    <property type="protein sequence ID" value="MBF4762431.1"/>
    <property type="molecule type" value="Genomic_DNA"/>
</dbReference>
<keyword evidence="2" id="KW-0805">Transcription regulation</keyword>
<dbReference type="SUPFAM" id="SSF53850">
    <property type="entry name" value="Periplasmic binding protein-like II"/>
    <property type="match status" value="1"/>
</dbReference>
<evidence type="ECO:0000259" key="5">
    <source>
        <dbReference type="PROSITE" id="PS50931"/>
    </source>
</evidence>
<keyword evidence="7" id="KW-1185">Reference proteome</keyword>
<dbReference type="AlphaFoldDB" id="A0A930YBT4"/>
<dbReference type="PANTHER" id="PTHR30346:SF29">
    <property type="entry name" value="LYSR SUBSTRATE-BINDING"/>
    <property type="match status" value="1"/>
</dbReference>
<evidence type="ECO:0000313" key="7">
    <source>
        <dbReference type="Proteomes" id="UP000640489"/>
    </source>
</evidence>
<dbReference type="Gene3D" id="3.40.190.10">
    <property type="entry name" value="Periplasmic binding protein-like II"/>
    <property type="match status" value="2"/>
</dbReference>
<dbReference type="InterPro" id="IPR036388">
    <property type="entry name" value="WH-like_DNA-bd_sf"/>
</dbReference>
<dbReference type="Pfam" id="PF03466">
    <property type="entry name" value="LysR_substrate"/>
    <property type="match status" value="1"/>
</dbReference>
<evidence type="ECO:0000256" key="1">
    <source>
        <dbReference type="ARBA" id="ARBA00009437"/>
    </source>
</evidence>
<dbReference type="PROSITE" id="PS50931">
    <property type="entry name" value="HTH_LYSR"/>
    <property type="match status" value="1"/>
</dbReference>
<evidence type="ECO:0000313" key="6">
    <source>
        <dbReference type="EMBL" id="MBF4762431.1"/>
    </source>
</evidence>
<comment type="caution">
    <text evidence="6">The sequence shown here is derived from an EMBL/GenBank/DDBJ whole genome shotgun (WGS) entry which is preliminary data.</text>
</comment>
<evidence type="ECO:0000256" key="4">
    <source>
        <dbReference type="ARBA" id="ARBA00023163"/>
    </source>
</evidence>
<proteinExistence type="inferred from homology"/>
<dbReference type="InterPro" id="IPR000847">
    <property type="entry name" value="LysR_HTH_N"/>
</dbReference>
<dbReference type="GO" id="GO:0003677">
    <property type="term" value="F:DNA binding"/>
    <property type="evidence" value="ECO:0007669"/>
    <property type="project" value="UniProtKB-KW"/>
</dbReference>